<dbReference type="Proteomes" id="UP000031036">
    <property type="component" value="Unassembled WGS sequence"/>
</dbReference>
<comment type="caution">
    <text evidence="2">The sequence shown here is derived from an EMBL/GenBank/DDBJ whole genome shotgun (WGS) entry which is preliminary data.</text>
</comment>
<evidence type="ECO:0000313" key="2">
    <source>
        <dbReference type="EMBL" id="KHN80467.1"/>
    </source>
</evidence>
<dbReference type="EMBL" id="JPKZ01001740">
    <property type="protein sequence ID" value="KHN80467.1"/>
    <property type="molecule type" value="Genomic_DNA"/>
</dbReference>
<reference evidence="2 3" key="1">
    <citation type="submission" date="2014-11" db="EMBL/GenBank/DDBJ databases">
        <title>Genetic blueprint of the zoonotic pathogen Toxocara canis.</title>
        <authorList>
            <person name="Zhu X.-Q."/>
            <person name="Korhonen P.K."/>
            <person name="Cai H."/>
            <person name="Young N.D."/>
            <person name="Nejsum P."/>
            <person name="von Samson-Himmelstjerna G."/>
            <person name="Boag P.R."/>
            <person name="Tan P."/>
            <person name="Li Q."/>
            <person name="Min J."/>
            <person name="Yang Y."/>
            <person name="Wang X."/>
            <person name="Fang X."/>
            <person name="Hall R.S."/>
            <person name="Hofmann A."/>
            <person name="Sternberg P.W."/>
            <person name="Jex A.R."/>
            <person name="Gasser R.B."/>
        </authorList>
    </citation>
    <scope>NUCLEOTIDE SEQUENCE [LARGE SCALE GENOMIC DNA]</scope>
    <source>
        <strain evidence="2">PN_DK_2014</strain>
    </source>
</reference>
<organism evidence="2 3">
    <name type="scientific">Toxocara canis</name>
    <name type="common">Canine roundworm</name>
    <dbReference type="NCBI Taxonomy" id="6265"/>
    <lineage>
        <taxon>Eukaryota</taxon>
        <taxon>Metazoa</taxon>
        <taxon>Ecdysozoa</taxon>
        <taxon>Nematoda</taxon>
        <taxon>Chromadorea</taxon>
        <taxon>Rhabditida</taxon>
        <taxon>Spirurina</taxon>
        <taxon>Ascaridomorpha</taxon>
        <taxon>Ascaridoidea</taxon>
        <taxon>Toxocaridae</taxon>
        <taxon>Toxocara</taxon>
    </lineage>
</organism>
<dbReference type="InterPro" id="IPR003677">
    <property type="entry name" value="ANIS5_cation-bd"/>
</dbReference>
<dbReference type="OrthoDB" id="5876804at2759"/>
<dbReference type="Pfam" id="PF02520">
    <property type="entry name" value="ANIS5_cation-bd"/>
    <property type="match status" value="1"/>
</dbReference>
<feature type="domain" description="SXP/RAL-2 family protein Ani s 5-like cation-binding" evidence="1">
    <location>
        <begin position="109"/>
        <end position="200"/>
    </location>
</feature>
<dbReference type="PANTHER" id="PTHR21593">
    <property type="entry name" value="PRION-LIKE- Q/N-RICH -DOMAIN-BEARING PROTEIN PROTEIN"/>
    <property type="match status" value="1"/>
</dbReference>
<accession>A0A0B2VGB4</accession>
<evidence type="ECO:0000313" key="3">
    <source>
        <dbReference type="Proteomes" id="UP000031036"/>
    </source>
</evidence>
<dbReference type="STRING" id="6265.A0A0B2VGB4"/>
<protein>
    <recommendedName>
        <fullName evidence="1">SXP/RAL-2 family protein Ani s 5-like cation-binding domain-containing protein</fullName>
    </recommendedName>
</protein>
<gene>
    <name evidence="2" type="ORF">Tcan_09550</name>
</gene>
<dbReference type="InterPro" id="IPR052823">
    <property type="entry name" value="SXP/RAL-2_related"/>
</dbReference>
<proteinExistence type="predicted"/>
<evidence type="ECO:0000259" key="1">
    <source>
        <dbReference type="Pfam" id="PF02520"/>
    </source>
</evidence>
<name>A0A0B2VGB4_TOXCA</name>
<dbReference type="PANTHER" id="PTHR21593:SF36">
    <property type="entry name" value="DUF148 DOMAIN-CONTAINING PROTEIN-RELATED"/>
    <property type="match status" value="1"/>
</dbReference>
<keyword evidence="3" id="KW-1185">Reference proteome</keyword>
<dbReference type="AlphaFoldDB" id="A0A0B2VGB4"/>
<sequence>MHKCHLASVPTTASKSSICNRLRIMKRTCVNPLLVLFLFLPNIVDAYLHLSGSDHFSSHSLDEKSMVIDVEIFVENSPFEFCGLCSQWVPEIFMKPPDFLKNVNESGYRTFCAIVENQNLTKVQLKDQLERWAKEQGGNVSALFDKYLVEKNGEKNKIDNTMKEIVMNATNLLTQIQQILHNMNLTRKEAKEKIYKLANGASMSVLLVATTVREEAGSMTGEKSCHDCSQPFPPAVPIPGPYGPQVPKIPGGYPFGTLGPLGPSGTHWPNWPSRKGGSGNGNPFNIYGNSYESGFGDEFYNYDY</sequence>